<dbReference type="EMBL" id="JAHDVG010000471">
    <property type="protein sequence ID" value="KAH1179920.1"/>
    <property type="molecule type" value="Genomic_DNA"/>
</dbReference>
<dbReference type="Gene3D" id="3.30.420.10">
    <property type="entry name" value="Ribonuclease H-like superfamily/Ribonuclease H"/>
    <property type="match status" value="1"/>
</dbReference>
<dbReference type="SUPFAM" id="SSF53098">
    <property type="entry name" value="Ribonuclease H-like"/>
    <property type="match status" value="1"/>
</dbReference>
<dbReference type="InterPro" id="IPR012337">
    <property type="entry name" value="RNaseH-like_sf"/>
</dbReference>
<sequence length="128" mass="14932">MCPVLGYLLLKRQPSCGLSMWLFSMVYWIASPLTEGYNLHPNSVVRPYVCLLGVQLLLSTTYRPQSNSQTERDNQILEQYLQCYFNHICMISPCCYPMWSMQTITQITNLWQLWVPPPFPPTITYDLS</sequence>
<dbReference type="Proteomes" id="UP000827986">
    <property type="component" value="Unassembled WGS sequence"/>
</dbReference>
<evidence type="ECO:0000313" key="1">
    <source>
        <dbReference type="EMBL" id="KAH1179920.1"/>
    </source>
</evidence>
<protein>
    <submittedName>
        <fullName evidence="1">Uncharacterized protein</fullName>
    </submittedName>
</protein>
<proteinExistence type="predicted"/>
<accession>A0A9D3XIT0</accession>
<evidence type="ECO:0000313" key="2">
    <source>
        <dbReference type="Proteomes" id="UP000827986"/>
    </source>
</evidence>
<comment type="caution">
    <text evidence="1">The sequence shown here is derived from an EMBL/GenBank/DDBJ whole genome shotgun (WGS) entry which is preliminary data.</text>
</comment>
<organism evidence="1 2">
    <name type="scientific">Mauremys mutica</name>
    <name type="common">yellowpond turtle</name>
    <dbReference type="NCBI Taxonomy" id="74926"/>
    <lineage>
        <taxon>Eukaryota</taxon>
        <taxon>Metazoa</taxon>
        <taxon>Chordata</taxon>
        <taxon>Craniata</taxon>
        <taxon>Vertebrata</taxon>
        <taxon>Euteleostomi</taxon>
        <taxon>Archelosauria</taxon>
        <taxon>Testudinata</taxon>
        <taxon>Testudines</taxon>
        <taxon>Cryptodira</taxon>
        <taxon>Durocryptodira</taxon>
        <taxon>Testudinoidea</taxon>
        <taxon>Geoemydidae</taxon>
        <taxon>Geoemydinae</taxon>
        <taxon>Mauremys</taxon>
    </lineage>
</organism>
<name>A0A9D3XIT0_9SAUR</name>
<dbReference type="AlphaFoldDB" id="A0A9D3XIT0"/>
<keyword evidence="2" id="KW-1185">Reference proteome</keyword>
<dbReference type="GO" id="GO:0003676">
    <property type="term" value="F:nucleic acid binding"/>
    <property type="evidence" value="ECO:0007669"/>
    <property type="project" value="InterPro"/>
</dbReference>
<gene>
    <name evidence="1" type="ORF">KIL84_005970</name>
</gene>
<reference evidence="1" key="1">
    <citation type="submission" date="2021-09" db="EMBL/GenBank/DDBJ databases">
        <title>The genome of Mauremys mutica provides insights into the evolution of semi-aquatic lifestyle.</title>
        <authorList>
            <person name="Gong S."/>
            <person name="Gao Y."/>
        </authorList>
    </citation>
    <scope>NUCLEOTIDE SEQUENCE</scope>
    <source>
        <strain evidence="1">MM-2020</strain>
        <tissue evidence="1">Muscle</tissue>
    </source>
</reference>
<dbReference type="InterPro" id="IPR036397">
    <property type="entry name" value="RNaseH_sf"/>
</dbReference>